<evidence type="ECO:0000256" key="11">
    <source>
        <dbReference type="ARBA" id="ARBA00023180"/>
    </source>
</evidence>
<dbReference type="Proteomes" id="UP000325577">
    <property type="component" value="Linkage Group LG19"/>
</dbReference>
<dbReference type="AlphaFoldDB" id="A0A5J5AU26"/>
<keyword evidence="17" id="KW-1185">Reference proteome</keyword>
<feature type="signal peptide" evidence="13">
    <location>
        <begin position="1"/>
        <end position="24"/>
    </location>
</feature>
<dbReference type="EMBL" id="CM018042">
    <property type="protein sequence ID" value="KAA8532491.1"/>
    <property type="molecule type" value="Genomic_DNA"/>
</dbReference>
<dbReference type="FunFam" id="3.80.10.10:FF:000299">
    <property type="entry name" value="Piriformospora indica-insensitive protein 2"/>
    <property type="match status" value="1"/>
</dbReference>
<feature type="chain" id="PRO_5023890680" evidence="13">
    <location>
        <begin position="25"/>
        <end position="1027"/>
    </location>
</feature>
<evidence type="ECO:0000313" key="17">
    <source>
        <dbReference type="Proteomes" id="UP000325577"/>
    </source>
</evidence>
<organism evidence="16 17">
    <name type="scientific">Nyssa sinensis</name>
    <dbReference type="NCBI Taxonomy" id="561372"/>
    <lineage>
        <taxon>Eukaryota</taxon>
        <taxon>Viridiplantae</taxon>
        <taxon>Streptophyta</taxon>
        <taxon>Embryophyta</taxon>
        <taxon>Tracheophyta</taxon>
        <taxon>Spermatophyta</taxon>
        <taxon>Magnoliopsida</taxon>
        <taxon>eudicotyledons</taxon>
        <taxon>Gunneridae</taxon>
        <taxon>Pentapetalae</taxon>
        <taxon>asterids</taxon>
        <taxon>Cornales</taxon>
        <taxon>Nyssaceae</taxon>
        <taxon>Nyssa</taxon>
    </lineage>
</organism>
<dbReference type="Gene3D" id="3.80.10.10">
    <property type="entry name" value="Ribonuclease Inhibitor"/>
    <property type="match status" value="5"/>
</dbReference>
<evidence type="ECO:0000259" key="15">
    <source>
        <dbReference type="Pfam" id="PF23598"/>
    </source>
</evidence>
<dbReference type="SMART" id="SM00369">
    <property type="entry name" value="LRR_TYP"/>
    <property type="match status" value="12"/>
</dbReference>
<dbReference type="FunFam" id="3.80.10.10:FF:000095">
    <property type="entry name" value="LRR receptor-like serine/threonine-protein kinase GSO1"/>
    <property type="match status" value="2"/>
</dbReference>
<protein>
    <submittedName>
        <fullName evidence="16">Uncharacterized protein</fullName>
    </submittedName>
</protein>
<dbReference type="OrthoDB" id="1060944at2759"/>
<evidence type="ECO:0000256" key="8">
    <source>
        <dbReference type="ARBA" id="ARBA00022989"/>
    </source>
</evidence>
<dbReference type="SUPFAM" id="SSF52058">
    <property type="entry name" value="L domain-like"/>
    <property type="match status" value="1"/>
</dbReference>
<evidence type="ECO:0000256" key="5">
    <source>
        <dbReference type="ARBA" id="ARBA00022692"/>
    </source>
</evidence>
<dbReference type="FunFam" id="3.80.10.10:FF:001347">
    <property type="entry name" value="LRR receptor-like serine/threonine-protein kinase GSO2"/>
    <property type="match status" value="1"/>
</dbReference>
<accession>A0A5J5AU26</accession>
<evidence type="ECO:0000256" key="9">
    <source>
        <dbReference type="ARBA" id="ARBA00023136"/>
    </source>
</evidence>
<feature type="domain" description="Disease resistance R13L4/SHOC-2-like LRR" evidence="15">
    <location>
        <begin position="395"/>
        <end position="545"/>
    </location>
</feature>
<keyword evidence="11" id="KW-0325">Glycoprotein</keyword>
<dbReference type="FunFam" id="3.80.10.10:FF:000111">
    <property type="entry name" value="LRR receptor-like serine/threonine-protein kinase ERECTA"/>
    <property type="match status" value="1"/>
</dbReference>
<evidence type="ECO:0000256" key="1">
    <source>
        <dbReference type="ARBA" id="ARBA00004251"/>
    </source>
</evidence>
<evidence type="ECO:0000259" key="14">
    <source>
        <dbReference type="Pfam" id="PF08263"/>
    </source>
</evidence>
<proteinExistence type="inferred from homology"/>
<evidence type="ECO:0000256" key="6">
    <source>
        <dbReference type="ARBA" id="ARBA00022729"/>
    </source>
</evidence>
<keyword evidence="4" id="KW-0433">Leucine-rich repeat</keyword>
<evidence type="ECO:0000256" key="12">
    <source>
        <dbReference type="SAM" id="Phobius"/>
    </source>
</evidence>
<dbReference type="InterPro" id="IPR001611">
    <property type="entry name" value="Leu-rich_rpt"/>
</dbReference>
<keyword evidence="3" id="KW-1003">Cell membrane</keyword>
<dbReference type="SMART" id="SM00365">
    <property type="entry name" value="LRR_SD22"/>
    <property type="match status" value="9"/>
</dbReference>
<dbReference type="InterPro" id="IPR003591">
    <property type="entry name" value="Leu-rich_rpt_typical-subtyp"/>
</dbReference>
<dbReference type="InterPro" id="IPR046956">
    <property type="entry name" value="RLP23-like"/>
</dbReference>
<feature type="transmembrane region" description="Helical" evidence="12">
    <location>
        <begin position="963"/>
        <end position="986"/>
    </location>
</feature>
<keyword evidence="5 12" id="KW-0812">Transmembrane</keyword>
<evidence type="ECO:0000256" key="13">
    <source>
        <dbReference type="SAM" id="SignalP"/>
    </source>
</evidence>
<comment type="subcellular location">
    <subcellularLocation>
        <location evidence="1">Cell membrane</location>
        <topology evidence="1">Single-pass type I membrane protein</topology>
    </subcellularLocation>
</comment>
<dbReference type="PANTHER" id="PTHR48063:SF112">
    <property type="entry name" value="RECEPTOR LIKE PROTEIN 30-LIKE"/>
    <property type="match status" value="1"/>
</dbReference>
<evidence type="ECO:0000256" key="2">
    <source>
        <dbReference type="ARBA" id="ARBA00009592"/>
    </source>
</evidence>
<dbReference type="GO" id="GO:0005886">
    <property type="term" value="C:plasma membrane"/>
    <property type="evidence" value="ECO:0007669"/>
    <property type="project" value="UniProtKB-SubCell"/>
</dbReference>
<reference evidence="16 17" key="1">
    <citation type="submission" date="2019-09" db="EMBL/GenBank/DDBJ databases">
        <title>A chromosome-level genome assembly of the Chinese tupelo Nyssa sinensis.</title>
        <authorList>
            <person name="Yang X."/>
            <person name="Kang M."/>
            <person name="Yang Y."/>
            <person name="Xiong H."/>
            <person name="Wang M."/>
            <person name="Zhang Z."/>
            <person name="Wang Z."/>
            <person name="Wu H."/>
            <person name="Ma T."/>
            <person name="Liu J."/>
            <person name="Xi Z."/>
        </authorList>
    </citation>
    <scope>NUCLEOTIDE SEQUENCE [LARGE SCALE GENOMIC DNA]</scope>
    <source>
        <strain evidence="16">J267</strain>
        <tissue evidence="16">Leaf</tissue>
    </source>
</reference>
<feature type="domain" description="Disease resistance R13L4/SHOC-2-like LRR" evidence="15">
    <location>
        <begin position="179"/>
        <end position="348"/>
    </location>
</feature>
<dbReference type="SUPFAM" id="SSF52047">
    <property type="entry name" value="RNI-like"/>
    <property type="match status" value="2"/>
</dbReference>
<evidence type="ECO:0000313" key="16">
    <source>
        <dbReference type="EMBL" id="KAA8532491.1"/>
    </source>
</evidence>
<dbReference type="GO" id="GO:0006952">
    <property type="term" value="P:defense response"/>
    <property type="evidence" value="ECO:0007669"/>
    <property type="project" value="UniProtKB-ARBA"/>
</dbReference>
<dbReference type="InterPro" id="IPR013210">
    <property type="entry name" value="LRR_N_plant-typ"/>
</dbReference>
<keyword evidence="9 12" id="KW-0472">Membrane</keyword>
<keyword evidence="6 13" id="KW-0732">Signal</keyword>
<sequence>MGIPTSILVLFALLFLAELELCSTRSNLSCIESEREALVKFKESLTETSNRLSSWVGEDCCTWNGVGCSNKTGHVLKLDLRIRIPEFLGSLRSLRYLNLSAAGFGGRVLHHLGNLSSLMYLDLGSRPFDNVYINTFTVGSLRWASALSSLKYLNLDNVKLPEATDWLDAINMLPSLSELSLAECELGSIPPLSHVNFTSLTSLDLQRNIIDSIPLWLSNVSRLVNLRVNQNVLQGSVPDTIGKLTSLTILGLSWNNFNTSMPIWLCGLSNLVSLDLSSNSFQGSIPDCIENLTSLSILHLNENSFCGSITTELGNLAQLAVLDLSSNEIGGKIPHTMSNLTQLAVLDLSRNEIGGKIPHTMSNFCSLRVLNLHGNSFCGEVPFFVENTSACFHNSLKELELDSNNFTGNLPSKLGDIRNLEILSLSNNSFSGPIPESIGRLSLLRSLDIHDNQLNGRIPSSLGQLSKLETIDVSNNALDGPVSELHFASLTSLYKLSMSSNSLVLNVSSNWVPPFQLQSIDMSSCKLGPKFPHWLQTQRHVGLLFMSNANISDTIPEWFEDVFSDTLGLDLDLSYNQISGKLPKFPSDTYKFDLSNNLLSGNIPQIDDNTTLVLYNLLLSNNVLTGAIPEYLCKINVLVVIDLSRNQLSGGIPSCLGNLQWLKVLDLGNNSLEGNIPGSLGSLQGLESLHLHNNRFHGKLPSSLQKLTNLVVLDLGKNDLADIIPHWIGEKLSNLKFLNLKSNKFNGGIPIELCHLSALQLLDLAQNYITGHIPHCFGNFTAMIVNDLNDDWLLIAYSEHEENILDSMKGRELEYTETVLPYLTSIDLSNNYIVGEIPEELMDLSGLLNLNLAGNNLKGRIPKEIGNLEQLETLDLSRNKLSGSIPPSLSALHYLSRLNLSFNNLSGQIPKGNQLQTLTDQSIYIGNDGLCGPPLLKSCPGDESDDHKHVGENKNGEKSEFLLFFYAGIAPGFLVGFLGVCGILHFQKSWRYAFFQLVDNIYNRLVVAIELKATWMQRKFHKGEFRE</sequence>
<dbReference type="InterPro" id="IPR055414">
    <property type="entry name" value="LRR_R13L4/SHOC2-like"/>
</dbReference>
<dbReference type="Pfam" id="PF00560">
    <property type="entry name" value="LRR_1"/>
    <property type="match status" value="4"/>
</dbReference>
<dbReference type="InterPro" id="IPR032675">
    <property type="entry name" value="LRR_dom_sf"/>
</dbReference>
<evidence type="ECO:0000256" key="10">
    <source>
        <dbReference type="ARBA" id="ARBA00023170"/>
    </source>
</evidence>
<feature type="domain" description="Leucine-rich repeat-containing N-terminal plant-type" evidence="14">
    <location>
        <begin position="32"/>
        <end position="69"/>
    </location>
</feature>
<name>A0A5J5AU26_9ASTE</name>
<evidence type="ECO:0000256" key="4">
    <source>
        <dbReference type="ARBA" id="ARBA00022614"/>
    </source>
</evidence>
<dbReference type="Pfam" id="PF13855">
    <property type="entry name" value="LRR_8"/>
    <property type="match status" value="2"/>
</dbReference>
<gene>
    <name evidence="16" type="ORF">F0562_032524</name>
</gene>
<keyword evidence="10" id="KW-0675">Receptor</keyword>
<dbReference type="GO" id="GO:0051707">
    <property type="term" value="P:response to other organism"/>
    <property type="evidence" value="ECO:0007669"/>
    <property type="project" value="UniProtKB-ARBA"/>
</dbReference>
<dbReference type="PRINTS" id="PR00019">
    <property type="entry name" value="LEURICHRPT"/>
</dbReference>
<evidence type="ECO:0000256" key="7">
    <source>
        <dbReference type="ARBA" id="ARBA00022737"/>
    </source>
</evidence>
<dbReference type="PANTHER" id="PTHR48063">
    <property type="entry name" value="LRR RECEPTOR-LIKE KINASE"/>
    <property type="match status" value="1"/>
</dbReference>
<dbReference type="PROSITE" id="PS51450">
    <property type="entry name" value="LRR"/>
    <property type="match status" value="1"/>
</dbReference>
<dbReference type="Pfam" id="PF23598">
    <property type="entry name" value="LRR_14"/>
    <property type="match status" value="2"/>
</dbReference>
<dbReference type="Pfam" id="PF08263">
    <property type="entry name" value="LRRNT_2"/>
    <property type="match status" value="1"/>
</dbReference>
<comment type="similarity">
    <text evidence="2">Belongs to the RLP family.</text>
</comment>
<keyword evidence="8 12" id="KW-1133">Transmembrane helix</keyword>
<evidence type="ECO:0000256" key="3">
    <source>
        <dbReference type="ARBA" id="ARBA00022475"/>
    </source>
</evidence>
<keyword evidence="7" id="KW-0677">Repeat</keyword>